<protein>
    <submittedName>
        <fullName evidence="1">Uncharacterized protein</fullName>
    </submittedName>
</protein>
<dbReference type="EMBL" id="CM023472">
    <property type="protein sequence ID" value="KAH7959196.1"/>
    <property type="molecule type" value="Genomic_DNA"/>
</dbReference>
<keyword evidence="2" id="KW-1185">Reference proteome</keyword>
<sequence length="765" mass="79572">MSKTTILNRSCQSSSTPGHGRKSHLDWLPVTARRHPIQQEKYSVGSYPVVCLNKSPLPLAKPFSSPELIPAVKVKILPLTTSHIQNQTFGHPATIAEADKQDPCSTESVIQALKERRKRAAAAAAYQDGLDSAGNSPSQVQSSKRPRRENLCLPQMPPFTPVVTSVGGFGPPFLGSPSKNAVMRGPVPSALVSTPEATFKRGRLCSTSSPPGSAKRHRNNAIAISYCSSKSILQQVRNSQSQKRKAVPPDSSPLSKQTRKEDRRLQSDEEDSTEKIEDSSKENDVLSEAEASKESSESENVDTSKLRSRVKPLDWSTIEKKRLVYPEHIATLKEHENDQARDKQRLNRLLGGLQDVSEQTNAEKTPVTTKVEMATPSTLAKTAGLPTFGVPPAATSSATLVQGLTTNTVSVISSPVMSASSATASPPKASENPTAVLSAPVTTTDAAVASAGSATSTATTAPKPQFGAGFFSSNATGATSTTASEAVAESAPASLPTAAASTATNPLLAALAKFTSPKATEATTAASPAVSQSSATSTGLAASSLLLPQTSALAVPTPTASSAVTAPASNATKPAGGFVFSGPSLGGNKPISTTPSIAPTPCFGTVAATTAASPALPMFKANDSNAAVASAASPSPAPFQFGSNAQAAKPTVSQGFLVTAASSAQPFKFGSSGGPASTCSCGKHHADHQPIIGAVQVWHCSTCRPSSFDVIAVAQFIIDWVRHKHIRLWVWCYAKINSRLTNSGPWLGKCTVPGHSIGRHRHSAC</sequence>
<name>A0ACB8D4B6_DERSI</name>
<dbReference type="Proteomes" id="UP000821865">
    <property type="component" value="Chromosome 3"/>
</dbReference>
<accession>A0ACB8D4B6</accession>
<evidence type="ECO:0000313" key="2">
    <source>
        <dbReference type="Proteomes" id="UP000821865"/>
    </source>
</evidence>
<reference evidence="1" key="1">
    <citation type="submission" date="2020-05" db="EMBL/GenBank/DDBJ databases">
        <title>Large-scale comparative analyses of tick genomes elucidate their genetic diversity and vector capacities.</title>
        <authorList>
            <person name="Jia N."/>
            <person name="Wang J."/>
            <person name="Shi W."/>
            <person name="Du L."/>
            <person name="Sun Y."/>
            <person name="Zhan W."/>
            <person name="Jiang J."/>
            <person name="Wang Q."/>
            <person name="Zhang B."/>
            <person name="Ji P."/>
            <person name="Sakyi L.B."/>
            <person name="Cui X."/>
            <person name="Yuan T."/>
            <person name="Jiang B."/>
            <person name="Yang W."/>
            <person name="Lam T.T.-Y."/>
            <person name="Chang Q."/>
            <person name="Ding S."/>
            <person name="Wang X."/>
            <person name="Zhu J."/>
            <person name="Ruan X."/>
            <person name="Zhao L."/>
            <person name="Wei J."/>
            <person name="Que T."/>
            <person name="Du C."/>
            <person name="Cheng J."/>
            <person name="Dai P."/>
            <person name="Han X."/>
            <person name="Huang E."/>
            <person name="Gao Y."/>
            <person name="Liu J."/>
            <person name="Shao H."/>
            <person name="Ye R."/>
            <person name="Li L."/>
            <person name="Wei W."/>
            <person name="Wang X."/>
            <person name="Wang C."/>
            <person name="Yang T."/>
            <person name="Huo Q."/>
            <person name="Li W."/>
            <person name="Guo W."/>
            <person name="Chen H."/>
            <person name="Zhou L."/>
            <person name="Ni X."/>
            <person name="Tian J."/>
            <person name="Zhou Y."/>
            <person name="Sheng Y."/>
            <person name="Liu T."/>
            <person name="Pan Y."/>
            <person name="Xia L."/>
            <person name="Li J."/>
            <person name="Zhao F."/>
            <person name="Cao W."/>
        </authorList>
    </citation>
    <scope>NUCLEOTIDE SEQUENCE</scope>
    <source>
        <strain evidence="1">Dsil-2018</strain>
    </source>
</reference>
<gene>
    <name evidence="1" type="ORF">HPB49_009165</name>
</gene>
<comment type="caution">
    <text evidence="1">The sequence shown here is derived from an EMBL/GenBank/DDBJ whole genome shotgun (WGS) entry which is preliminary data.</text>
</comment>
<organism evidence="1 2">
    <name type="scientific">Dermacentor silvarum</name>
    <name type="common">Tick</name>
    <dbReference type="NCBI Taxonomy" id="543639"/>
    <lineage>
        <taxon>Eukaryota</taxon>
        <taxon>Metazoa</taxon>
        <taxon>Ecdysozoa</taxon>
        <taxon>Arthropoda</taxon>
        <taxon>Chelicerata</taxon>
        <taxon>Arachnida</taxon>
        <taxon>Acari</taxon>
        <taxon>Parasitiformes</taxon>
        <taxon>Ixodida</taxon>
        <taxon>Ixodoidea</taxon>
        <taxon>Ixodidae</taxon>
        <taxon>Rhipicephalinae</taxon>
        <taxon>Dermacentor</taxon>
    </lineage>
</organism>
<evidence type="ECO:0000313" key="1">
    <source>
        <dbReference type="EMBL" id="KAH7959196.1"/>
    </source>
</evidence>
<proteinExistence type="predicted"/>